<feature type="transmembrane region" description="Helical" evidence="8">
    <location>
        <begin position="212"/>
        <end position="231"/>
    </location>
</feature>
<dbReference type="PANTHER" id="PTHR38686">
    <property type="entry name" value="APOLIPOPROTEIN N-ACYLTRANSFERASE"/>
    <property type="match status" value="1"/>
</dbReference>
<dbReference type="HAMAP" id="MF_01148">
    <property type="entry name" value="Lnt"/>
    <property type="match status" value="1"/>
</dbReference>
<protein>
    <recommendedName>
        <fullName evidence="8">Apolipoprotein N-acyltransferase</fullName>
        <shortName evidence="8">ALP N-acyltransferase</shortName>
        <ecNumber evidence="8">2.3.1.269</ecNumber>
    </recommendedName>
</protein>
<comment type="caution">
    <text evidence="10">The sequence shown here is derived from an EMBL/GenBank/DDBJ whole genome shotgun (WGS) entry which is preliminary data.</text>
</comment>
<keyword evidence="3 8" id="KW-0808">Transferase</keyword>
<dbReference type="PANTHER" id="PTHR38686:SF1">
    <property type="entry name" value="APOLIPOPROTEIN N-ACYLTRANSFERASE"/>
    <property type="match status" value="1"/>
</dbReference>
<evidence type="ECO:0000256" key="2">
    <source>
        <dbReference type="ARBA" id="ARBA00022475"/>
    </source>
</evidence>
<evidence type="ECO:0000256" key="1">
    <source>
        <dbReference type="ARBA" id="ARBA00004651"/>
    </source>
</evidence>
<reference evidence="10" key="1">
    <citation type="submission" date="2023-06" db="EMBL/GenBank/DDBJ databases">
        <title>Draft genome sequence of Nocardioides sp. SOB77.</title>
        <authorList>
            <person name="Zhang G."/>
        </authorList>
    </citation>
    <scope>NUCLEOTIDE SEQUENCE</scope>
    <source>
        <strain evidence="10">SOB77</strain>
    </source>
</reference>
<sequence>MTAQLVLGVAPGGDQEVARWRPPLCFRWLGSVGASGLSGGVLGLSFEPGLVGAGGYAAPLALAAWFLIVTGAHASAVLAASSGYVFGAAFIGVHLWWLTTSVGLAAWAALALVMPMWWVPVALLAFGSRRRPLWPIAASAGWAASEVLRSAWPLGGMPWGRLGVGAVDTIWAQYLPYIGIAGTSFVVALLGATAAISLRLAWRRRWRSSMRVAALAATLGLAGAIIPYAVIADDGPGDTSTIAIVQGEVPGDGTAVAANFRRISTLVADQTVALSDAVAAGAAPSPDLVVWPENSIAVDPATDEVAASEIRRAARVLQAPLMVSGIVDGPTARTAYNRSLVWDNGALRGAAYTKAHPVPFGEYIPFRRWLSGLSDRFAEIPRDMLAGRADAPRLVGRLNVATAICFDIAYRDPLAAQVEGGAELIVVQTSNAMFTGTRQLGQQFAISRARAVELGRPVAVSSLNGLSGVIDRNGNVTALLPARRAGWMTAEVATARAVTPATRYGDLIEAALVTGAAGLMVSPLVRRLRRRIPRG</sequence>
<keyword evidence="5 8" id="KW-1133">Transmembrane helix</keyword>
<keyword evidence="7 8" id="KW-0012">Acyltransferase</keyword>
<dbReference type="Proteomes" id="UP001168620">
    <property type="component" value="Unassembled WGS sequence"/>
</dbReference>
<dbReference type="InterPro" id="IPR004563">
    <property type="entry name" value="Apolipo_AcylTrfase"/>
</dbReference>
<dbReference type="InterPro" id="IPR003010">
    <property type="entry name" value="C-N_Hydrolase"/>
</dbReference>
<keyword evidence="4 8" id="KW-0812">Transmembrane</keyword>
<feature type="transmembrane region" description="Helical" evidence="8">
    <location>
        <begin position="76"/>
        <end position="98"/>
    </location>
</feature>
<evidence type="ECO:0000313" key="10">
    <source>
        <dbReference type="EMBL" id="MDN4175793.1"/>
    </source>
</evidence>
<name>A0ABT8FM92_9ACTN</name>
<comment type="function">
    <text evidence="8">Catalyzes the phospholipid dependent N-acylation of the N-terminal cysteine of apolipoprotein, the last step in lipoprotein maturation.</text>
</comment>
<evidence type="ECO:0000313" key="11">
    <source>
        <dbReference type="Proteomes" id="UP001168620"/>
    </source>
</evidence>
<comment type="catalytic activity">
    <reaction evidence="8">
        <text>N-terminal S-1,2-diacyl-sn-glyceryl-L-cysteinyl-[lipoprotein] + a glycerophospholipid = N-acyl-S-1,2-diacyl-sn-glyceryl-L-cysteinyl-[lipoprotein] + a 2-acyl-sn-glycero-3-phospholipid + H(+)</text>
        <dbReference type="Rhea" id="RHEA:48228"/>
        <dbReference type="Rhea" id="RHEA-COMP:14681"/>
        <dbReference type="Rhea" id="RHEA-COMP:14684"/>
        <dbReference type="ChEBI" id="CHEBI:15378"/>
        <dbReference type="ChEBI" id="CHEBI:136912"/>
        <dbReference type="ChEBI" id="CHEBI:140656"/>
        <dbReference type="ChEBI" id="CHEBI:140657"/>
        <dbReference type="ChEBI" id="CHEBI:140660"/>
        <dbReference type="EC" id="2.3.1.269"/>
    </reaction>
</comment>
<evidence type="ECO:0000256" key="5">
    <source>
        <dbReference type="ARBA" id="ARBA00022989"/>
    </source>
</evidence>
<dbReference type="EC" id="2.3.1.269" evidence="8"/>
<feature type="transmembrane region" description="Helical" evidence="8">
    <location>
        <begin position="133"/>
        <end position="154"/>
    </location>
</feature>
<evidence type="ECO:0000256" key="3">
    <source>
        <dbReference type="ARBA" id="ARBA00022679"/>
    </source>
</evidence>
<evidence type="ECO:0000259" key="9">
    <source>
        <dbReference type="PROSITE" id="PS50263"/>
    </source>
</evidence>
<evidence type="ECO:0000256" key="6">
    <source>
        <dbReference type="ARBA" id="ARBA00023136"/>
    </source>
</evidence>
<dbReference type="InterPro" id="IPR036526">
    <property type="entry name" value="C-N_Hydrolase_sf"/>
</dbReference>
<accession>A0ABT8FM92</accession>
<feature type="transmembrane region" description="Helical" evidence="8">
    <location>
        <begin position="104"/>
        <end position="126"/>
    </location>
</feature>
<dbReference type="Pfam" id="PF00795">
    <property type="entry name" value="CN_hydrolase"/>
    <property type="match status" value="1"/>
</dbReference>
<gene>
    <name evidence="8 10" type="primary">lnt</name>
    <name evidence="10" type="ORF">QWY28_22725</name>
</gene>
<feature type="domain" description="CN hydrolase" evidence="9">
    <location>
        <begin position="240"/>
        <end position="494"/>
    </location>
</feature>
<comment type="subcellular location">
    <subcellularLocation>
        <location evidence="1 8">Cell membrane</location>
        <topology evidence="1 8">Multi-pass membrane protein</topology>
    </subcellularLocation>
</comment>
<feature type="transmembrane region" description="Helical" evidence="8">
    <location>
        <begin position="174"/>
        <end position="200"/>
    </location>
</feature>
<dbReference type="EMBL" id="JAUHJQ010000024">
    <property type="protein sequence ID" value="MDN4175793.1"/>
    <property type="molecule type" value="Genomic_DNA"/>
</dbReference>
<dbReference type="SUPFAM" id="SSF56317">
    <property type="entry name" value="Carbon-nitrogen hydrolase"/>
    <property type="match status" value="1"/>
</dbReference>
<comment type="similarity">
    <text evidence="8">Belongs to the CN hydrolase family. Apolipoprotein N-acyltransferase subfamily.</text>
</comment>
<organism evidence="10 11">
    <name type="scientific">Nocardioides oceani</name>
    <dbReference type="NCBI Taxonomy" id="3058369"/>
    <lineage>
        <taxon>Bacteria</taxon>
        <taxon>Bacillati</taxon>
        <taxon>Actinomycetota</taxon>
        <taxon>Actinomycetes</taxon>
        <taxon>Propionibacteriales</taxon>
        <taxon>Nocardioidaceae</taxon>
        <taxon>Nocardioides</taxon>
    </lineage>
</organism>
<proteinExistence type="inferred from homology"/>
<feature type="transmembrane region" description="Helical" evidence="8">
    <location>
        <begin position="24"/>
        <end position="44"/>
    </location>
</feature>
<comment type="pathway">
    <text evidence="8">Protein modification; lipoprotein biosynthesis (N-acyl transfer).</text>
</comment>
<dbReference type="NCBIfam" id="TIGR00546">
    <property type="entry name" value="lnt"/>
    <property type="match status" value="1"/>
</dbReference>
<dbReference type="PROSITE" id="PS50263">
    <property type="entry name" value="CN_HYDROLASE"/>
    <property type="match status" value="1"/>
</dbReference>
<evidence type="ECO:0000256" key="7">
    <source>
        <dbReference type="ARBA" id="ARBA00023315"/>
    </source>
</evidence>
<keyword evidence="11" id="KW-1185">Reference proteome</keyword>
<dbReference type="Pfam" id="PF20154">
    <property type="entry name" value="LNT_N"/>
    <property type="match status" value="1"/>
</dbReference>
<evidence type="ECO:0000256" key="4">
    <source>
        <dbReference type="ARBA" id="ARBA00022692"/>
    </source>
</evidence>
<evidence type="ECO:0000256" key="8">
    <source>
        <dbReference type="HAMAP-Rule" id="MF_01148"/>
    </source>
</evidence>
<keyword evidence="2 8" id="KW-1003">Cell membrane</keyword>
<dbReference type="RefSeq" id="WP_300955202.1">
    <property type="nucleotide sequence ID" value="NZ_JAUHJQ010000024.1"/>
</dbReference>
<keyword evidence="6 8" id="KW-0472">Membrane</keyword>
<dbReference type="CDD" id="cd07571">
    <property type="entry name" value="ALP_N-acyl_transferase"/>
    <property type="match status" value="1"/>
</dbReference>
<dbReference type="Gene3D" id="3.60.110.10">
    <property type="entry name" value="Carbon-nitrogen hydrolase"/>
    <property type="match status" value="1"/>
</dbReference>
<feature type="transmembrane region" description="Helical" evidence="8">
    <location>
        <begin position="50"/>
        <end position="69"/>
    </location>
</feature>
<dbReference type="InterPro" id="IPR045378">
    <property type="entry name" value="LNT_N"/>
</dbReference>